<evidence type="ECO:0000256" key="1">
    <source>
        <dbReference type="SAM" id="Phobius"/>
    </source>
</evidence>
<keyword evidence="1" id="KW-1133">Transmembrane helix</keyword>
<accession>A0A7Y9JVY9</accession>
<dbReference type="Proteomes" id="UP000618382">
    <property type="component" value="Unassembled WGS sequence"/>
</dbReference>
<protein>
    <submittedName>
        <fullName evidence="3">Uncharacterized protein</fullName>
    </submittedName>
</protein>
<dbReference type="Proteomes" id="UP000577956">
    <property type="component" value="Unassembled WGS sequence"/>
</dbReference>
<dbReference type="RefSeq" id="WP_174243497.1">
    <property type="nucleotide sequence ID" value="NZ_BAABFI010000030.1"/>
</dbReference>
<evidence type="ECO:0000313" key="5">
    <source>
        <dbReference type="Proteomes" id="UP000618382"/>
    </source>
</evidence>
<organism evidence="3 4">
    <name type="scientific">Cellulomonas oligotrophica</name>
    <dbReference type="NCBI Taxonomy" id="931536"/>
    <lineage>
        <taxon>Bacteria</taxon>
        <taxon>Bacillati</taxon>
        <taxon>Actinomycetota</taxon>
        <taxon>Actinomycetes</taxon>
        <taxon>Micrococcales</taxon>
        <taxon>Cellulomonadaceae</taxon>
        <taxon>Cellulomonas</taxon>
    </lineage>
</organism>
<dbReference type="EMBL" id="BONN01000009">
    <property type="protein sequence ID" value="GIG33847.1"/>
    <property type="molecule type" value="Genomic_DNA"/>
</dbReference>
<sequence length="50" mass="5193">MHAALIAAAEEAAHGNELPFAPEVFGVGGFVGLLALLLITYAFRSVGSRH</sequence>
<feature type="transmembrane region" description="Helical" evidence="1">
    <location>
        <begin position="24"/>
        <end position="43"/>
    </location>
</feature>
<keyword evidence="1" id="KW-0472">Membrane</keyword>
<evidence type="ECO:0000313" key="3">
    <source>
        <dbReference type="EMBL" id="NYD85143.1"/>
    </source>
</evidence>
<reference evidence="2 5" key="2">
    <citation type="submission" date="2021-01" db="EMBL/GenBank/DDBJ databases">
        <title>Whole genome shotgun sequence of Cellulomonas oligotrophica NBRC 109435.</title>
        <authorList>
            <person name="Komaki H."/>
            <person name="Tamura T."/>
        </authorList>
    </citation>
    <scope>NUCLEOTIDE SEQUENCE [LARGE SCALE GENOMIC DNA]</scope>
    <source>
        <strain evidence="2 5">NBRC 109435</strain>
    </source>
</reference>
<name>A0A7Y9JVY9_9CELL</name>
<dbReference type="EMBL" id="JACCBK010000001">
    <property type="protein sequence ID" value="NYD85143.1"/>
    <property type="molecule type" value="Genomic_DNA"/>
</dbReference>
<proteinExistence type="predicted"/>
<evidence type="ECO:0000313" key="4">
    <source>
        <dbReference type="Proteomes" id="UP000577956"/>
    </source>
</evidence>
<keyword evidence="5" id="KW-1185">Reference proteome</keyword>
<comment type="caution">
    <text evidence="3">The sequence shown here is derived from an EMBL/GenBank/DDBJ whole genome shotgun (WGS) entry which is preliminary data.</text>
</comment>
<evidence type="ECO:0000313" key="2">
    <source>
        <dbReference type="EMBL" id="GIG33847.1"/>
    </source>
</evidence>
<keyword evidence="1" id="KW-0812">Transmembrane</keyword>
<gene>
    <name evidence="3" type="ORF">BKA21_000692</name>
    <name evidence="2" type="ORF">Col01nite_30060</name>
</gene>
<reference evidence="3 4" key="1">
    <citation type="submission" date="2020-07" db="EMBL/GenBank/DDBJ databases">
        <title>Sequencing the genomes of 1000 actinobacteria strains.</title>
        <authorList>
            <person name="Klenk H.-P."/>
        </authorList>
    </citation>
    <scope>NUCLEOTIDE SEQUENCE [LARGE SCALE GENOMIC DNA]</scope>
    <source>
        <strain evidence="3 4">DSM 24482</strain>
    </source>
</reference>
<dbReference type="AlphaFoldDB" id="A0A7Y9JVY9"/>